<dbReference type="PANTHER" id="PTHR35896:SF3">
    <property type="entry name" value="MAJOR FACILITATOR SUPERFAMILY TRANSPORTER"/>
    <property type="match status" value="1"/>
</dbReference>
<evidence type="ECO:0000256" key="2">
    <source>
        <dbReference type="SAM" id="Phobius"/>
    </source>
</evidence>
<dbReference type="PANTHER" id="PTHR35896">
    <property type="entry name" value="IG-LIKE DOMAIN-CONTAINING PROTEIN"/>
    <property type="match status" value="1"/>
</dbReference>
<keyword evidence="2" id="KW-0472">Membrane</keyword>
<evidence type="ECO:0000313" key="4">
    <source>
        <dbReference type="Proteomes" id="UP000019374"/>
    </source>
</evidence>
<feature type="transmembrane region" description="Helical" evidence="2">
    <location>
        <begin position="33"/>
        <end position="54"/>
    </location>
</feature>
<dbReference type="InterPro" id="IPR053008">
    <property type="entry name" value="Phomopsin_biosynth_assoc"/>
</dbReference>
<protein>
    <submittedName>
        <fullName evidence="3">Uncharacterized protein</fullName>
    </submittedName>
</protein>
<accession>T5APE2</accession>
<sequence length="230" mass="26030">MKLIQRSGSEYKQLDNGLDGPTRRQGMSRTAYTALWCIFIPWNMILLAGGIYGLTTHLQNSSPVKAISCDCGASIEEAAALGCKYDTLSVSWLPPQCREDQLTAEFDQAGPGGEWHYWADRNMTEPLTVQQVGALAAKPIDQAQFWTTFGWHVSHCSYYWRKEYRMRQRGLEVEHRYDRESHIQHCHMAFMSRAPLNETNTKAAVGLGGDRVGGVRTRAQKEKEQHHGGR</sequence>
<evidence type="ECO:0000313" key="3">
    <source>
        <dbReference type="EMBL" id="EQL03602.1"/>
    </source>
</evidence>
<evidence type="ECO:0000256" key="1">
    <source>
        <dbReference type="SAM" id="MobiDB-lite"/>
    </source>
</evidence>
<dbReference type="EMBL" id="KE652202">
    <property type="protein sequence ID" value="EQL03602.1"/>
    <property type="molecule type" value="Genomic_DNA"/>
</dbReference>
<dbReference type="eggNOG" id="ENOG502SR4X">
    <property type="taxonomic scope" value="Eukaryota"/>
</dbReference>
<feature type="compositionally biased region" description="Basic and acidic residues" evidence="1">
    <location>
        <begin position="219"/>
        <end position="230"/>
    </location>
</feature>
<keyword evidence="2" id="KW-0812">Transmembrane</keyword>
<organism evidence="3 4">
    <name type="scientific">Ophiocordyceps sinensis (strain Co18 / CGMCC 3.14243)</name>
    <name type="common">Yarsagumba caterpillar fungus</name>
    <name type="synonym">Hirsutella sinensis</name>
    <dbReference type="NCBI Taxonomy" id="911162"/>
    <lineage>
        <taxon>Eukaryota</taxon>
        <taxon>Fungi</taxon>
        <taxon>Dikarya</taxon>
        <taxon>Ascomycota</taxon>
        <taxon>Pezizomycotina</taxon>
        <taxon>Sordariomycetes</taxon>
        <taxon>Hypocreomycetidae</taxon>
        <taxon>Hypocreales</taxon>
        <taxon>Ophiocordycipitaceae</taxon>
        <taxon>Ophiocordyceps</taxon>
    </lineage>
</organism>
<dbReference type="Proteomes" id="UP000019374">
    <property type="component" value="Unassembled WGS sequence"/>
</dbReference>
<proteinExistence type="predicted"/>
<feature type="region of interest" description="Disordered" evidence="1">
    <location>
        <begin position="207"/>
        <end position="230"/>
    </location>
</feature>
<dbReference type="AlphaFoldDB" id="T5APE2"/>
<dbReference type="OrthoDB" id="3501153at2759"/>
<name>T5APE2_OPHSC</name>
<gene>
    <name evidence="3" type="ORF">OCS_00682</name>
</gene>
<dbReference type="HOGENOM" id="CLU_066042_0_0_1"/>
<reference evidence="3 4" key="1">
    <citation type="journal article" date="2013" name="Chin. Sci. Bull.">
        <title>Genome survey uncovers the secrets of sex and lifestyle in caterpillar fungus.</title>
        <authorList>
            <person name="Hu X."/>
            <person name="Zhang Y."/>
            <person name="Xiao G."/>
            <person name="Zheng P."/>
            <person name="Xia Y."/>
            <person name="Zhang X."/>
            <person name="St Leger R.J."/>
            <person name="Liu X."/>
            <person name="Wang C."/>
        </authorList>
    </citation>
    <scope>NUCLEOTIDE SEQUENCE [LARGE SCALE GENOMIC DNA]</scope>
    <source>
        <strain evidence="4">Co18 / CGMCC 3.14243</strain>
        <tissue evidence="3">Fruit-body</tissue>
    </source>
</reference>
<keyword evidence="2" id="KW-1133">Transmembrane helix</keyword>